<sequence length="81" mass="9331">MEVIVKIHQVLHYNEIKLFPVETETRWSLENTRVTSQTNKSALVLHMNMYKSMPVPHCSTKRNKRNVTRGCGKGLLLIPLA</sequence>
<evidence type="ECO:0000313" key="1">
    <source>
        <dbReference type="Proteomes" id="UP000095283"/>
    </source>
</evidence>
<dbReference type="Proteomes" id="UP000095283">
    <property type="component" value="Unplaced"/>
</dbReference>
<protein>
    <submittedName>
        <fullName evidence="2">Ovule protein</fullName>
    </submittedName>
</protein>
<dbReference type="AlphaFoldDB" id="A0A1I7XJE9"/>
<proteinExistence type="predicted"/>
<organism evidence="1 2">
    <name type="scientific">Heterorhabditis bacteriophora</name>
    <name type="common">Entomopathogenic nematode worm</name>
    <dbReference type="NCBI Taxonomy" id="37862"/>
    <lineage>
        <taxon>Eukaryota</taxon>
        <taxon>Metazoa</taxon>
        <taxon>Ecdysozoa</taxon>
        <taxon>Nematoda</taxon>
        <taxon>Chromadorea</taxon>
        <taxon>Rhabditida</taxon>
        <taxon>Rhabditina</taxon>
        <taxon>Rhabditomorpha</taxon>
        <taxon>Strongyloidea</taxon>
        <taxon>Heterorhabditidae</taxon>
        <taxon>Heterorhabditis</taxon>
    </lineage>
</organism>
<dbReference type="WBParaSite" id="Hba_17886">
    <property type="protein sequence ID" value="Hba_17886"/>
    <property type="gene ID" value="Hba_17886"/>
</dbReference>
<keyword evidence="1" id="KW-1185">Reference proteome</keyword>
<reference evidence="2" key="1">
    <citation type="submission" date="2016-11" db="UniProtKB">
        <authorList>
            <consortium name="WormBaseParasite"/>
        </authorList>
    </citation>
    <scope>IDENTIFICATION</scope>
</reference>
<name>A0A1I7XJE9_HETBA</name>
<accession>A0A1I7XJE9</accession>
<evidence type="ECO:0000313" key="2">
    <source>
        <dbReference type="WBParaSite" id="Hba_17886"/>
    </source>
</evidence>